<organism evidence="2 3">
    <name type="scientific">Nonomuraea spiralis</name>
    <dbReference type="NCBI Taxonomy" id="46182"/>
    <lineage>
        <taxon>Bacteria</taxon>
        <taxon>Bacillati</taxon>
        <taxon>Actinomycetota</taxon>
        <taxon>Actinomycetes</taxon>
        <taxon>Streptosporangiales</taxon>
        <taxon>Streptosporangiaceae</taxon>
        <taxon>Nonomuraea</taxon>
    </lineage>
</organism>
<feature type="chain" id="PRO_5046004788" evidence="1">
    <location>
        <begin position="36"/>
        <end position="111"/>
    </location>
</feature>
<dbReference type="PROSITE" id="PS51257">
    <property type="entry name" value="PROKAR_LIPOPROTEIN"/>
    <property type="match status" value="1"/>
</dbReference>
<gene>
    <name evidence="2" type="ORF">ACFFV7_39730</name>
</gene>
<sequence>MRTQSRVGNSIAKPSRAYSLALAAIAIVLSTAACAGEERVCLENHYPVKLIGSETGSRCVSVLDEPPAGYTRYPEGKVPAVVGDKWYQYWKNVIFDASGKPLDVNGNPVQK</sequence>
<accession>A0ABV5IS62</accession>
<protein>
    <submittedName>
        <fullName evidence="2">SCO0607 family lipoprotein</fullName>
    </submittedName>
</protein>
<proteinExistence type="predicted"/>
<keyword evidence="1" id="KW-0732">Signal</keyword>
<dbReference type="RefSeq" id="WP_189654096.1">
    <property type="nucleotide sequence ID" value="NZ_BMRC01000056.1"/>
</dbReference>
<name>A0ABV5IS62_9ACTN</name>
<dbReference type="NCBIfam" id="NF046120">
    <property type="entry name" value="lipo_SCO0607"/>
    <property type="match status" value="1"/>
</dbReference>
<dbReference type="InterPro" id="IPR058119">
    <property type="entry name" value="SCO0607-like"/>
</dbReference>
<evidence type="ECO:0000313" key="3">
    <source>
        <dbReference type="Proteomes" id="UP001589647"/>
    </source>
</evidence>
<comment type="caution">
    <text evidence="2">The sequence shown here is derived from an EMBL/GenBank/DDBJ whole genome shotgun (WGS) entry which is preliminary data.</text>
</comment>
<dbReference type="Proteomes" id="UP001589647">
    <property type="component" value="Unassembled WGS sequence"/>
</dbReference>
<evidence type="ECO:0000256" key="1">
    <source>
        <dbReference type="SAM" id="SignalP"/>
    </source>
</evidence>
<feature type="signal peptide" evidence="1">
    <location>
        <begin position="1"/>
        <end position="35"/>
    </location>
</feature>
<reference evidence="2 3" key="1">
    <citation type="submission" date="2024-09" db="EMBL/GenBank/DDBJ databases">
        <authorList>
            <person name="Sun Q."/>
            <person name="Mori K."/>
        </authorList>
    </citation>
    <scope>NUCLEOTIDE SEQUENCE [LARGE SCALE GENOMIC DNA]</scope>
    <source>
        <strain evidence="2 3">CCM 3426</strain>
    </source>
</reference>
<dbReference type="EMBL" id="JBHMEI010000050">
    <property type="protein sequence ID" value="MFB9207372.1"/>
    <property type="molecule type" value="Genomic_DNA"/>
</dbReference>
<evidence type="ECO:0000313" key="2">
    <source>
        <dbReference type="EMBL" id="MFB9207372.1"/>
    </source>
</evidence>
<keyword evidence="3" id="KW-1185">Reference proteome</keyword>
<keyword evidence="2" id="KW-0449">Lipoprotein</keyword>